<evidence type="ECO:0000313" key="2">
    <source>
        <dbReference type="EMBL" id="MBW0479792.1"/>
    </source>
</evidence>
<comment type="caution">
    <text evidence="2">The sequence shown here is derived from an EMBL/GenBank/DDBJ whole genome shotgun (WGS) entry which is preliminary data.</text>
</comment>
<feature type="region of interest" description="Disordered" evidence="1">
    <location>
        <begin position="207"/>
        <end position="246"/>
    </location>
</feature>
<name>A0A9Q3CBP5_9BASI</name>
<evidence type="ECO:0008006" key="4">
    <source>
        <dbReference type="Google" id="ProtNLM"/>
    </source>
</evidence>
<proteinExistence type="predicted"/>
<organism evidence="2 3">
    <name type="scientific">Austropuccinia psidii MF-1</name>
    <dbReference type="NCBI Taxonomy" id="1389203"/>
    <lineage>
        <taxon>Eukaryota</taxon>
        <taxon>Fungi</taxon>
        <taxon>Dikarya</taxon>
        <taxon>Basidiomycota</taxon>
        <taxon>Pucciniomycotina</taxon>
        <taxon>Pucciniomycetes</taxon>
        <taxon>Pucciniales</taxon>
        <taxon>Sphaerophragmiaceae</taxon>
        <taxon>Austropuccinia</taxon>
    </lineage>
</organism>
<dbReference type="EMBL" id="AVOT02005718">
    <property type="protein sequence ID" value="MBW0479792.1"/>
    <property type="molecule type" value="Genomic_DNA"/>
</dbReference>
<dbReference type="AlphaFoldDB" id="A0A9Q3CBP5"/>
<gene>
    <name evidence="2" type="ORF">O181_019507</name>
</gene>
<keyword evidence="3" id="KW-1185">Reference proteome</keyword>
<feature type="compositionally biased region" description="Pro residues" evidence="1">
    <location>
        <begin position="216"/>
        <end position="225"/>
    </location>
</feature>
<dbReference type="Proteomes" id="UP000765509">
    <property type="component" value="Unassembled WGS sequence"/>
</dbReference>
<dbReference type="OrthoDB" id="1099063at2759"/>
<protein>
    <recommendedName>
        <fullName evidence="4">CCHC-type domain-containing protein</fullName>
    </recommendedName>
</protein>
<accession>A0A9Q3CBP5</accession>
<evidence type="ECO:0000256" key="1">
    <source>
        <dbReference type="SAM" id="MobiDB-lite"/>
    </source>
</evidence>
<evidence type="ECO:0000313" key="3">
    <source>
        <dbReference type="Proteomes" id="UP000765509"/>
    </source>
</evidence>
<reference evidence="2" key="1">
    <citation type="submission" date="2021-03" db="EMBL/GenBank/DDBJ databases">
        <title>Draft genome sequence of rust myrtle Austropuccinia psidii MF-1, a brazilian biotype.</title>
        <authorList>
            <person name="Quecine M.C."/>
            <person name="Pachon D.M.R."/>
            <person name="Bonatelli M.L."/>
            <person name="Correr F.H."/>
            <person name="Franceschini L.M."/>
            <person name="Leite T.F."/>
            <person name="Margarido G.R.A."/>
            <person name="Almeida C.A."/>
            <person name="Ferrarezi J.A."/>
            <person name="Labate C.A."/>
        </authorList>
    </citation>
    <scope>NUCLEOTIDE SEQUENCE</scope>
    <source>
        <strain evidence="2">MF-1</strain>
    </source>
</reference>
<sequence length="246" mass="26912">MLPPDFASCLGVVPACTAAKEFFNAIKARCCPGNQFQKLKVVFNLLDVLVENGAGQPKPNSTIILTLCRTFATFKNLGIKADELEGLLAQAACHAPSTLDQMEFAQLVMEAILAKGNEKLSLTFVGQVILNTLQKNNESTQCSSLFIYCVSYPPEPQNFYSRLCSPHFPKPVVSAGDVRQPPEHLVDKFGGSCFHCGHTGHWRADFPHTKGVSNPNPRPIFPGPSRPMRQGTPDCCSQPFSSSHYQ</sequence>